<dbReference type="InterPro" id="IPR027444">
    <property type="entry name" value="H-NS_C_dom"/>
</dbReference>
<keyword evidence="3" id="KW-0963">Cytoplasm</keyword>
<name>A0A921TCT8_9RHOB</name>
<comment type="subcellular location">
    <subcellularLocation>
        <location evidence="1">Cytoplasm</location>
        <location evidence="1">Nucleoid</location>
    </subcellularLocation>
</comment>
<dbReference type="SMART" id="SM00528">
    <property type="entry name" value="HNS"/>
    <property type="match status" value="1"/>
</dbReference>
<sequence length="100" mass="11463">MDLERMSQQELEKLRTEVDNAIRTHDARRRAQARKAAETAAKEHGFSLDELMVRDKKPKKSPARYRNPEDPSQTWTGRGRQPGWIKSALENGGSLEDFAI</sequence>
<feature type="region of interest" description="Disordered" evidence="5">
    <location>
        <begin position="31"/>
        <end position="100"/>
    </location>
</feature>
<protein>
    <submittedName>
        <fullName evidence="7">Histone-like nucleoid-structuring protein H-NS</fullName>
    </submittedName>
</protein>
<comment type="caution">
    <text evidence="7">The sequence shown here is derived from an EMBL/GenBank/DDBJ whole genome shotgun (WGS) entry which is preliminary data.</text>
</comment>
<dbReference type="AlphaFoldDB" id="A0A921TCT8"/>
<evidence type="ECO:0000313" key="7">
    <source>
        <dbReference type="EMBL" id="KAF0675312.1"/>
    </source>
</evidence>
<dbReference type="PANTHER" id="PTHR38097:SF2">
    <property type="entry name" value="DNA-BINDING PROTEIN STPA"/>
    <property type="match status" value="1"/>
</dbReference>
<dbReference type="Proteomes" id="UP000698242">
    <property type="component" value="Unassembled WGS sequence"/>
</dbReference>
<dbReference type="GO" id="GO:0003680">
    <property type="term" value="F:minor groove of adenine-thymine-rich DNA binding"/>
    <property type="evidence" value="ECO:0007669"/>
    <property type="project" value="TreeGrafter"/>
</dbReference>
<evidence type="ECO:0000256" key="2">
    <source>
        <dbReference type="ARBA" id="ARBA00010610"/>
    </source>
</evidence>
<evidence type="ECO:0000256" key="3">
    <source>
        <dbReference type="ARBA" id="ARBA00022490"/>
    </source>
</evidence>
<dbReference type="InterPro" id="IPR037150">
    <property type="entry name" value="H-NS_C_dom_sf"/>
</dbReference>
<dbReference type="GO" id="GO:0032993">
    <property type="term" value="C:protein-DNA complex"/>
    <property type="evidence" value="ECO:0007669"/>
    <property type="project" value="TreeGrafter"/>
</dbReference>
<dbReference type="RefSeq" id="WP_159965723.1">
    <property type="nucleotide sequence ID" value="NZ_APKE01000026.1"/>
</dbReference>
<reference evidence="7" key="1">
    <citation type="submission" date="2013-03" db="EMBL/GenBank/DDBJ databases">
        <title>Genome Sequence of the Profundibacterium mesophilum strain KAUST100406-0324T from Red Sea, a novel genus in the family Rhodobacteraceae.</title>
        <authorList>
            <person name="Essack M."/>
            <person name="Alam I."/>
            <person name="Lafi F."/>
            <person name="Alawi W."/>
            <person name="Kamanu F."/>
            <person name="Al-Suwailem A."/>
            <person name="Lee O.O."/>
            <person name="Xu Y."/>
            <person name="Bajic V."/>
            <person name="Qian P.-Y."/>
            <person name="Archer J."/>
        </authorList>
    </citation>
    <scope>NUCLEOTIDE SEQUENCE</scope>
    <source>
        <strain evidence="7">KAUST100406-0324</strain>
    </source>
</reference>
<dbReference type="SUPFAM" id="SSF81273">
    <property type="entry name" value="H-NS histone-like proteins"/>
    <property type="match status" value="1"/>
</dbReference>
<comment type="similarity">
    <text evidence="2">Belongs to the histone-like protein H-NS family.</text>
</comment>
<evidence type="ECO:0000256" key="5">
    <source>
        <dbReference type="SAM" id="MobiDB-lite"/>
    </source>
</evidence>
<dbReference type="PANTHER" id="PTHR38097">
    <property type="match status" value="1"/>
</dbReference>
<feature type="domain" description="DNA-binding protein H-NS-like C-terminal" evidence="6">
    <location>
        <begin position="55"/>
        <end position="100"/>
    </location>
</feature>
<evidence type="ECO:0000313" key="8">
    <source>
        <dbReference type="Proteomes" id="UP000698242"/>
    </source>
</evidence>
<dbReference type="GO" id="GO:0005829">
    <property type="term" value="C:cytosol"/>
    <property type="evidence" value="ECO:0007669"/>
    <property type="project" value="TreeGrafter"/>
</dbReference>
<dbReference type="GO" id="GO:0003681">
    <property type="term" value="F:bent DNA binding"/>
    <property type="evidence" value="ECO:0007669"/>
    <property type="project" value="TreeGrafter"/>
</dbReference>
<proteinExistence type="inferred from homology"/>
<gene>
    <name evidence="7" type="primary">spb</name>
    <name evidence="7" type="ORF">PMES_02202</name>
</gene>
<keyword evidence="8" id="KW-1185">Reference proteome</keyword>
<evidence type="ECO:0000256" key="1">
    <source>
        <dbReference type="ARBA" id="ARBA00004453"/>
    </source>
</evidence>
<organism evidence="7 8">
    <name type="scientific">Profundibacterium mesophilum KAUST100406-0324</name>
    <dbReference type="NCBI Taxonomy" id="1037889"/>
    <lineage>
        <taxon>Bacteria</taxon>
        <taxon>Pseudomonadati</taxon>
        <taxon>Pseudomonadota</taxon>
        <taxon>Alphaproteobacteria</taxon>
        <taxon>Rhodobacterales</taxon>
        <taxon>Roseobacteraceae</taxon>
        <taxon>Profundibacterium</taxon>
    </lineage>
</organism>
<dbReference type="Gene3D" id="4.10.430.10">
    <property type="entry name" value="Histone-like protein H-NS, C-terminal domain"/>
    <property type="match status" value="1"/>
</dbReference>
<dbReference type="EMBL" id="APKE01000026">
    <property type="protein sequence ID" value="KAF0675312.1"/>
    <property type="molecule type" value="Genomic_DNA"/>
</dbReference>
<dbReference type="GO" id="GO:0001217">
    <property type="term" value="F:DNA-binding transcription repressor activity"/>
    <property type="evidence" value="ECO:0007669"/>
    <property type="project" value="TreeGrafter"/>
</dbReference>
<dbReference type="OrthoDB" id="5297879at2"/>
<dbReference type="GO" id="GO:0000976">
    <property type="term" value="F:transcription cis-regulatory region binding"/>
    <property type="evidence" value="ECO:0007669"/>
    <property type="project" value="TreeGrafter"/>
</dbReference>
<accession>A0A921TCT8</accession>
<evidence type="ECO:0000259" key="6">
    <source>
        <dbReference type="SMART" id="SM00528"/>
    </source>
</evidence>
<keyword evidence="4" id="KW-0238">DNA-binding</keyword>
<dbReference type="GO" id="GO:0009295">
    <property type="term" value="C:nucleoid"/>
    <property type="evidence" value="ECO:0007669"/>
    <property type="project" value="UniProtKB-SubCell"/>
</dbReference>
<feature type="compositionally biased region" description="Basic and acidic residues" evidence="5">
    <location>
        <begin position="35"/>
        <end position="55"/>
    </location>
</feature>
<evidence type="ECO:0000256" key="4">
    <source>
        <dbReference type="ARBA" id="ARBA00023125"/>
    </source>
</evidence>
<dbReference type="Pfam" id="PF00816">
    <property type="entry name" value="Histone_HNS"/>
    <property type="match status" value="1"/>
</dbReference>